<gene>
    <name evidence="2" type="ORF">DGMP_03160</name>
</gene>
<evidence type="ECO:0000259" key="1">
    <source>
        <dbReference type="SMART" id="SM00834"/>
    </source>
</evidence>
<dbReference type="AlphaFoldDB" id="A0A8D5FE46"/>
<evidence type="ECO:0000313" key="3">
    <source>
        <dbReference type="Proteomes" id="UP000826725"/>
    </source>
</evidence>
<dbReference type="SMART" id="SM00834">
    <property type="entry name" value="CxxC_CXXC_SSSS"/>
    <property type="match status" value="1"/>
</dbReference>
<dbReference type="RefSeq" id="WP_228855827.1">
    <property type="nucleotide sequence ID" value="NZ_AP024086.1"/>
</dbReference>
<protein>
    <recommendedName>
        <fullName evidence="1">Putative regulatory protein FmdB zinc ribbon domain-containing protein</fullName>
    </recommendedName>
</protein>
<dbReference type="InterPro" id="IPR013429">
    <property type="entry name" value="Regulatory_FmdB_Zinc_ribbon"/>
</dbReference>
<reference evidence="2" key="1">
    <citation type="submission" date="2020-09" db="EMBL/GenBank/DDBJ databases">
        <title>Desulfogranum mesoprofundum gen. nov., sp. nov., a novel mesophilic, sulfate-reducing chemolithoautotroph isolated from a deep-sea hydrothermal vent chimney in the Suiyo Seamount.</title>
        <authorList>
            <person name="Hashimoto Y."/>
            <person name="Nakagawa S."/>
        </authorList>
    </citation>
    <scope>NUCLEOTIDE SEQUENCE</scope>
    <source>
        <strain evidence="2">KT2</strain>
    </source>
</reference>
<dbReference type="KEGG" id="dbk:DGMP_03160"/>
<evidence type="ECO:0000313" key="2">
    <source>
        <dbReference type="EMBL" id="BCL59623.1"/>
    </source>
</evidence>
<proteinExistence type="predicted"/>
<organism evidence="2 3">
    <name type="scientific">Desulfomarina profundi</name>
    <dbReference type="NCBI Taxonomy" id="2772557"/>
    <lineage>
        <taxon>Bacteria</taxon>
        <taxon>Pseudomonadati</taxon>
        <taxon>Thermodesulfobacteriota</taxon>
        <taxon>Desulfobulbia</taxon>
        <taxon>Desulfobulbales</taxon>
        <taxon>Desulfobulbaceae</taxon>
        <taxon>Desulfomarina</taxon>
    </lineage>
</organism>
<sequence length="70" mass="7430">MPIYEYRCNACNNLFEVLTTSSDSREDPVCTQCGSPDVRKTISASSYRLNKGSSIPAGALSGCSAKSGFS</sequence>
<keyword evidence="3" id="KW-1185">Reference proteome</keyword>
<dbReference type="EMBL" id="AP024086">
    <property type="protein sequence ID" value="BCL59623.1"/>
    <property type="molecule type" value="Genomic_DNA"/>
</dbReference>
<dbReference type="Pfam" id="PF09723">
    <property type="entry name" value="Zn_ribbon_8"/>
    <property type="match status" value="1"/>
</dbReference>
<name>A0A8D5FE46_9BACT</name>
<accession>A0A8D5FE46</accession>
<dbReference type="NCBIfam" id="TIGR02605">
    <property type="entry name" value="CxxC_CxxC_SSSS"/>
    <property type="match status" value="1"/>
</dbReference>
<dbReference type="Proteomes" id="UP000826725">
    <property type="component" value="Chromosome"/>
</dbReference>
<feature type="domain" description="Putative regulatory protein FmdB zinc ribbon" evidence="1">
    <location>
        <begin position="1"/>
        <end position="43"/>
    </location>
</feature>